<evidence type="ECO:0000313" key="2">
    <source>
        <dbReference type="Proteomes" id="UP000228859"/>
    </source>
</evidence>
<proteinExistence type="predicted"/>
<dbReference type="RefSeq" id="WP_294897035.1">
    <property type="nucleotide sequence ID" value="NZ_DLUI01000090.1"/>
</dbReference>
<evidence type="ECO:0000313" key="1">
    <source>
        <dbReference type="EMBL" id="DAB38366.1"/>
    </source>
</evidence>
<accession>A0A2D3WJA6</accession>
<protein>
    <submittedName>
        <fullName evidence="1">Uncharacterized protein</fullName>
    </submittedName>
</protein>
<organism evidence="1 2">
    <name type="scientific">Sulfuricurvum kujiense</name>
    <dbReference type="NCBI Taxonomy" id="148813"/>
    <lineage>
        <taxon>Bacteria</taxon>
        <taxon>Pseudomonadati</taxon>
        <taxon>Campylobacterota</taxon>
        <taxon>Epsilonproteobacteria</taxon>
        <taxon>Campylobacterales</taxon>
        <taxon>Sulfurimonadaceae</taxon>
        <taxon>Sulfuricurvum</taxon>
    </lineage>
</organism>
<sequence>MESTKEQLIADIENLLNRYDEVKPTHINPELLQFLDRQTLLSIIDSILRQQEKTNETNIEWLEQFKQY</sequence>
<reference evidence="1 2" key="1">
    <citation type="journal article" date="2017" name="Front. Microbiol.">
        <title>Comparative Genomic Analysis of the Class Epsilonproteobacteria and Proposed Reclassification to Epsilonbacteraeota (phyl. nov.).</title>
        <authorList>
            <person name="Waite D.W."/>
            <person name="Vanwonterghem I."/>
            <person name="Rinke C."/>
            <person name="Parks D.H."/>
            <person name="Zhang Y."/>
            <person name="Takai K."/>
            <person name="Sievert S.M."/>
            <person name="Simon J."/>
            <person name="Campbell B.J."/>
            <person name="Hanson T.E."/>
            <person name="Woyke T."/>
            <person name="Klotz M.G."/>
            <person name="Hugenholtz P."/>
        </authorList>
    </citation>
    <scope>NUCLEOTIDE SEQUENCE [LARGE SCALE GENOMIC DNA]</scope>
    <source>
        <strain evidence="1">UBA12443</strain>
    </source>
</reference>
<dbReference type="EMBL" id="DLUI01000090">
    <property type="protein sequence ID" value="DAB38366.1"/>
    <property type="molecule type" value="Genomic_DNA"/>
</dbReference>
<dbReference type="Proteomes" id="UP000228859">
    <property type="component" value="Unassembled WGS sequence"/>
</dbReference>
<gene>
    <name evidence="1" type="ORF">CFH83_06355</name>
</gene>
<name>A0A2D3WJA6_9BACT</name>
<comment type="caution">
    <text evidence="1">The sequence shown here is derived from an EMBL/GenBank/DDBJ whole genome shotgun (WGS) entry which is preliminary data.</text>
</comment>
<dbReference type="AlphaFoldDB" id="A0A2D3WJA6"/>